<evidence type="ECO:0000256" key="3">
    <source>
        <dbReference type="ARBA" id="ARBA00021303"/>
    </source>
</evidence>
<dbReference type="AlphaFoldDB" id="A0A177B2X0"/>
<dbReference type="Proteomes" id="UP000078046">
    <property type="component" value="Unassembled WGS sequence"/>
</dbReference>
<keyword evidence="10" id="KW-0966">Cell projection</keyword>
<dbReference type="GO" id="GO:0007283">
    <property type="term" value="P:spermatogenesis"/>
    <property type="evidence" value="ECO:0007669"/>
    <property type="project" value="UniProtKB-KW"/>
</dbReference>
<dbReference type="Gene3D" id="3.10.620.30">
    <property type="match status" value="1"/>
</dbReference>
<accession>A0A177B2X0</accession>
<keyword evidence="4" id="KW-0221">Differentiation</keyword>
<keyword evidence="7" id="KW-0175">Coiled coil</keyword>
<dbReference type="InterPro" id="IPR033551">
    <property type="entry name" value="DRC7/lobo"/>
</dbReference>
<keyword evidence="8" id="KW-0969">Cilium</keyword>
<comment type="caution">
    <text evidence="16">The sequence shown here is derived from an EMBL/GenBank/DDBJ whole genome shotgun (WGS) entry which is preliminary data.</text>
</comment>
<keyword evidence="9" id="KW-0963">Cytoplasm</keyword>
<dbReference type="InterPro" id="IPR056290">
    <property type="entry name" value="CEPT76/DRC7_peptidase-like_dom"/>
</dbReference>
<evidence type="ECO:0000256" key="6">
    <source>
        <dbReference type="ARBA" id="ARBA00022871"/>
    </source>
</evidence>
<dbReference type="InterPro" id="IPR002931">
    <property type="entry name" value="Transglutaminase-like"/>
</dbReference>
<evidence type="ECO:0000256" key="7">
    <source>
        <dbReference type="ARBA" id="ARBA00023054"/>
    </source>
</evidence>
<sequence length="661" mass="78445">MANPQEIVYPPLYKSYSSQEVLVNKLVDNFIHQYQHLYPDRRPLMLSPVNECGLQKFVCTTINPTIVPIDELYYWSGLAEFVSNYFKFEMLNLPYELPKTLRSPSTVLESQSGNCFEYSSLLCSFLIGAGYDAYVVNGYASLKICVSDESFIKLNNINETFKVRILLMTKRGNTDEIKKKYHIKPIKSLTSRFDKEYEEKVKRKLEEEEQRKQEQLLLEMSKDIEEDKLYGQRVHSWILVLENNREVAETFFIEPFTGRAYSTKNENFHGIESVWNHKNYWVNIQQCNEGTKQMSFNLNDSTTWEYMFMDDSPKIDLIDIEENFELDDDNMESSKYVKLPESWTQPIHLTIEEFKKKCPTGKKVVLYENCKVETFPEYINKDGMVERRTVYNDKNLSEIKSLIEKFDHRADGLYNKTHNIDTSYVTEYFQKGRMYCLKEHRYSYSLGSSEMIRLMRFDSSARIDGLNVMYDNTVTLDMHFEKRNDYLKRTFIKFNSNVNTFIYDTLDANKSCISEITEYYDRNEELNANDDVERIIFNLENETIYIRYHIESDKITYSYLEYKKIVNVNENTTSSAPKFTQDMVDYNMVEKSKTIKLFTHYNNLKKFMNHEDKSVKFVLNMKKEIYDIINSRTQEDIISELVVSCYNTHKNVKSRQRRDSL</sequence>
<evidence type="ECO:0000256" key="8">
    <source>
        <dbReference type="ARBA" id="ARBA00023069"/>
    </source>
</evidence>
<reference evidence="16 17" key="1">
    <citation type="submission" date="2016-04" db="EMBL/GenBank/DDBJ databases">
        <title>The genome of Intoshia linei affirms orthonectids as highly simplified spiralians.</title>
        <authorList>
            <person name="Mikhailov K.V."/>
            <person name="Slusarev G.S."/>
            <person name="Nikitin M.A."/>
            <person name="Logacheva M.D."/>
            <person name="Penin A."/>
            <person name="Aleoshin V."/>
            <person name="Panchin Y.V."/>
        </authorList>
    </citation>
    <scope>NUCLEOTIDE SEQUENCE [LARGE SCALE GENOMIC DNA]</scope>
    <source>
        <strain evidence="16">Intl2013</strain>
        <tissue evidence="16">Whole animal</tissue>
    </source>
</reference>
<evidence type="ECO:0000259" key="14">
    <source>
        <dbReference type="Pfam" id="PF24656"/>
    </source>
</evidence>
<proteinExistence type="inferred from homology"/>
<evidence type="ECO:0000256" key="10">
    <source>
        <dbReference type="ARBA" id="ARBA00023273"/>
    </source>
</evidence>
<evidence type="ECO:0000256" key="1">
    <source>
        <dbReference type="ARBA" id="ARBA00004611"/>
    </source>
</evidence>
<evidence type="ECO:0000259" key="15">
    <source>
        <dbReference type="Pfam" id="PF24667"/>
    </source>
</evidence>
<evidence type="ECO:0000256" key="2">
    <source>
        <dbReference type="ARBA" id="ARBA00010738"/>
    </source>
</evidence>
<dbReference type="PANTHER" id="PTHR35249:SF2">
    <property type="entry name" value="DYNEIN REGULATORY COMPLEX SUBUNIT 7"/>
    <property type="match status" value="1"/>
</dbReference>
<organism evidence="16 17">
    <name type="scientific">Intoshia linei</name>
    <dbReference type="NCBI Taxonomy" id="1819745"/>
    <lineage>
        <taxon>Eukaryota</taxon>
        <taxon>Metazoa</taxon>
        <taxon>Spiralia</taxon>
        <taxon>Lophotrochozoa</taxon>
        <taxon>Mesozoa</taxon>
        <taxon>Orthonectida</taxon>
        <taxon>Rhopaluridae</taxon>
        <taxon>Intoshia</taxon>
    </lineage>
</organism>
<keyword evidence="5" id="KW-0282">Flagellum</keyword>
<keyword evidence="6" id="KW-0744">Spermatogenesis</keyword>
<gene>
    <name evidence="16" type="ORF">A3Q56_03653</name>
</gene>
<comment type="similarity">
    <text evidence="2">Belongs to the DRC7 family.</text>
</comment>
<name>A0A177B2X0_9BILA</name>
<protein>
    <recommendedName>
        <fullName evidence="3">Dynein regulatory complex subunit 7</fullName>
    </recommendedName>
    <alternativeName>
        <fullName evidence="11">Coiled-coil domain-containing protein 135</fullName>
    </alternativeName>
    <alternativeName>
        <fullName evidence="12">Coiled-coil domain-containing protein lobo homolog</fullName>
    </alternativeName>
</protein>
<keyword evidence="17" id="KW-1185">Reference proteome</keyword>
<comment type="subcellular location">
    <subcellularLocation>
        <location evidence="1">Cytoplasm</location>
        <location evidence="1">Cytoskeleton</location>
        <location evidence="1">Flagellum axoneme</location>
    </subcellularLocation>
</comment>
<dbReference type="InterPro" id="IPR056291">
    <property type="entry name" value="MORN_DRC7"/>
</dbReference>
<dbReference type="EMBL" id="LWCA01000423">
    <property type="protein sequence ID" value="OAF68576.1"/>
    <property type="molecule type" value="Genomic_DNA"/>
</dbReference>
<evidence type="ECO:0000256" key="11">
    <source>
        <dbReference type="ARBA" id="ARBA00031627"/>
    </source>
</evidence>
<evidence type="ECO:0000256" key="9">
    <source>
        <dbReference type="ARBA" id="ARBA00023212"/>
    </source>
</evidence>
<dbReference type="PANTHER" id="PTHR35249">
    <property type="entry name" value="DYNEIN REGULATORY COMPLEX SUBUNIT 7"/>
    <property type="match status" value="1"/>
</dbReference>
<keyword evidence="9" id="KW-0206">Cytoskeleton</keyword>
<dbReference type="Pfam" id="PF01841">
    <property type="entry name" value="Transglut_core"/>
    <property type="match status" value="1"/>
</dbReference>
<feature type="domain" description="CEP76/DRC7 peptidase-like" evidence="14">
    <location>
        <begin position="233"/>
        <end position="307"/>
    </location>
</feature>
<feature type="domain" description="Dynein regulatory complex subunit 7 MORN" evidence="15">
    <location>
        <begin position="359"/>
        <end position="644"/>
    </location>
</feature>
<evidence type="ECO:0000256" key="5">
    <source>
        <dbReference type="ARBA" id="ARBA00022846"/>
    </source>
</evidence>
<feature type="domain" description="Transglutaminase-like" evidence="13">
    <location>
        <begin position="79"/>
        <end position="142"/>
    </location>
</feature>
<dbReference type="Pfam" id="PF24656">
    <property type="entry name" value="CEPT76_peptidase"/>
    <property type="match status" value="1"/>
</dbReference>
<dbReference type="GO" id="GO:0048870">
    <property type="term" value="P:cell motility"/>
    <property type="evidence" value="ECO:0007669"/>
    <property type="project" value="TreeGrafter"/>
</dbReference>
<evidence type="ECO:0000256" key="12">
    <source>
        <dbReference type="ARBA" id="ARBA00031733"/>
    </source>
</evidence>
<dbReference type="GO" id="GO:0030154">
    <property type="term" value="P:cell differentiation"/>
    <property type="evidence" value="ECO:0007669"/>
    <property type="project" value="UniProtKB-KW"/>
</dbReference>
<dbReference type="GO" id="GO:0031514">
    <property type="term" value="C:motile cilium"/>
    <property type="evidence" value="ECO:0007669"/>
    <property type="project" value="TreeGrafter"/>
</dbReference>
<evidence type="ECO:0000259" key="13">
    <source>
        <dbReference type="Pfam" id="PF01841"/>
    </source>
</evidence>
<dbReference type="OrthoDB" id="10262874at2759"/>
<evidence type="ECO:0000313" key="16">
    <source>
        <dbReference type="EMBL" id="OAF68576.1"/>
    </source>
</evidence>
<evidence type="ECO:0000313" key="17">
    <source>
        <dbReference type="Proteomes" id="UP000078046"/>
    </source>
</evidence>
<evidence type="ECO:0000256" key="4">
    <source>
        <dbReference type="ARBA" id="ARBA00022782"/>
    </source>
</evidence>
<dbReference type="InterPro" id="IPR038765">
    <property type="entry name" value="Papain-like_cys_pep_sf"/>
</dbReference>
<dbReference type="SUPFAM" id="SSF54001">
    <property type="entry name" value="Cysteine proteinases"/>
    <property type="match status" value="1"/>
</dbReference>
<feature type="non-terminal residue" evidence="16">
    <location>
        <position position="661"/>
    </location>
</feature>
<dbReference type="Pfam" id="PF24667">
    <property type="entry name" value="MORN_DRC7"/>
    <property type="match status" value="1"/>
</dbReference>